<dbReference type="GO" id="GO:0005737">
    <property type="term" value="C:cytoplasm"/>
    <property type="evidence" value="ECO:0007669"/>
    <property type="project" value="UniProtKB-SubCell"/>
</dbReference>
<dbReference type="GO" id="GO:0051304">
    <property type="term" value="P:chromosome separation"/>
    <property type="evidence" value="ECO:0007669"/>
    <property type="project" value="InterPro"/>
</dbReference>
<evidence type="ECO:0000256" key="6">
    <source>
        <dbReference type="SAM" id="MobiDB-lite"/>
    </source>
</evidence>
<evidence type="ECO:0000256" key="5">
    <source>
        <dbReference type="HAMAP-Rule" id="MF_01804"/>
    </source>
</evidence>
<evidence type="ECO:0000313" key="8">
    <source>
        <dbReference type="Proteomes" id="UP000824087"/>
    </source>
</evidence>
<dbReference type="SUPFAM" id="SSF46785">
    <property type="entry name" value="Winged helix' DNA-binding domain"/>
    <property type="match status" value="2"/>
</dbReference>
<keyword evidence="1 5" id="KW-0963">Cytoplasm</keyword>
<reference evidence="7" key="2">
    <citation type="journal article" date="2021" name="PeerJ">
        <title>Extensive microbial diversity within the chicken gut microbiome revealed by metagenomics and culture.</title>
        <authorList>
            <person name="Gilroy R."/>
            <person name="Ravi A."/>
            <person name="Getino M."/>
            <person name="Pursley I."/>
            <person name="Horton D.L."/>
            <person name="Alikhan N.F."/>
            <person name="Baker D."/>
            <person name="Gharbi K."/>
            <person name="Hall N."/>
            <person name="Watson M."/>
            <person name="Adriaenssens E.M."/>
            <person name="Foster-Nyarko E."/>
            <person name="Jarju S."/>
            <person name="Secka A."/>
            <person name="Antonio M."/>
            <person name="Oren A."/>
            <person name="Chaudhuri R.R."/>
            <person name="La Ragione R."/>
            <person name="Hildebrand F."/>
            <person name="Pallen M.J."/>
        </authorList>
    </citation>
    <scope>NUCLEOTIDE SEQUENCE</scope>
    <source>
        <strain evidence="7">CHK197-8231</strain>
    </source>
</reference>
<dbReference type="NCBIfam" id="TIGR00281">
    <property type="entry name" value="SMC-Scp complex subunit ScpB"/>
    <property type="match status" value="1"/>
</dbReference>
<dbReference type="InterPro" id="IPR036388">
    <property type="entry name" value="WH-like_DNA-bd_sf"/>
</dbReference>
<dbReference type="HAMAP" id="MF_01804">
    <property type="entry name" value="ScpB"/>
    <property type="match status" value="1"/>
</dbReference>
<sequence length="186" mass="21189">MNQKALLEGLLFVVGSDGITLKQIAEVLEIDEAKALELLNQLEGDYQAETRGIHIALFGDTFKLTTKKEHKEIYQKLVEDIDQSFLSQAALETLAIIAYNEPVTRMQVDDIRGVSSSHMIRKLLNKNLIQEVGKSDLPGRPNLYGTTKQFLDYFGLSKKEDLPRLDPVEEKNEETDLFQSRYKEDE</sequence>
<dbReference type="Gene3D" id="1.10.10.10">
    <property type="entry name" value="Winged helix-like DNA-binding domain superfamily/Winged helix DNA-binding domain"/>
    <property type="match status" value="2"/>
</dbReference>
<dbReference type="InterPro" id="IPR036390">
    <property type="entry name" value="WH_DNA-bd_sf"/>
</dbReference>
<comment type="subcellular location">
    <subcellularLocation>
        <location evidence="5">Cytoplasm</location>
    </subcellularLocation>
    <text evidence="5">Associated with two foci at the outer edges of the nucleoid region in young cells, and at four foci within both cell halves in older cells.</text>
</comment>
<comment type="subunit">
    <text evidence="5">Homodimer. Homodimerization may be required to stabilize the binding of ScpA to the Smc head domains. Component of a cohesin-like complex composed of ScpA, ScpB and the Smc homodimer, in which ScpA and ScpB bind to the head domain of Smc. The presence of the three proteins is required for the association of the complex with DNA.</text>
</comment>
<feature type="region of interest" description="Disordered" evidence="6">
    <location>
        <begin position="164"/>
        <end position="186"/>
    </location>
</feature>
<evidence type="ECO:0000256" key="1">
    <source>
        <dbReference type="ARBA" id="ARBA00022490"/>
    </source>
</evidence>
<evidence type="ECO:0000256" key="4">
    <source>
        <dbReference type="ARBA" id="ARBA00023306"/>
    </source>
</evidence>
<dbReference type="PIRSF" id="PIRSF019345">
    <property type="entry name" value="ScpB"/>
    <property type="match status" value="1"/>
</dbReference>
<evidence type="ECO:0000313" key="7">
    <source>
        <dbReference type="EMBL" id="HIU22470.1"/>
    </source>
</evidence>
<name>A0A9D1HWE1_9BACT</name>
<protein>
    <recommendedName>
        <fullName evidence="5">Segregation and condensation protein B</fullName>
    </recommendedName>
</protein>
<evidence type="ECO:0000256" key="2">
    <source>
        <dbReference type="ARBA" id="ARBA00022618"/>
    </source>
</evidence>
<dbReference type="PANTHER" id="PTHR34298">
    <property type="entry name" value="SEGREGATION AND CONDENSATION PROTEIN B"/>
    <property type="match status" value="1"/>
</dbReference>
<gene>
    <name evidence="5 7" type="primary">scpB</name>
    <name evidence="7" type="ORF">IAD49_02690</name>
</gene>
<reference evidence="7" key="1">
    <citation type="submission" date="2020-10" db="EMBL/GenBank/DDBJ databases">
        <authorList>
            <person name="Gilroy R."/>
        </authorList>
    </citation>
    <scope>NUCLEOTIDE SEQUENCE</scope>
    <source>
        <strain evidence="7">CHK197-8231</strain>
    </source>
</reference>
<proteinExistence type="inferred from homology"/>
<comment type="function">
    <text evidence="5">Participates in chromosomal partition during cell division. May act via the formation of a condensin-like complex containing Smc and ScpA that pull DNA away from mid-cell into both cell halves.</text>
</comment>
<comment type="similarity">
    <text evidence="5">Belongs to the ScpB family.</text>
</comment>
<evidence type="ECO:0000256" key="3">
    <source>
        <dbReference type="ARBA" id="ARBA00022829"/>
    </source>
</evidence>
<accession>A0A9D1HWE1</accession>
<dbReference type="AlphaFoldDB" id="A0A9D1HWE1"/>
<dbReference type="PANTHER" id="PTHR34298:SF2">
    <property type="entry name" value="SEGREGATION AND CONDENSATION PROTEIN B"/>
    <property type="match status" value="1"/>
</dbReference>
<dbReference type="InterPro" id="IPR005234">
    <property type="entry name" value="ScpB_csome_segregation"/>
</dbReference>
<dbReference type="GO" id="GO:0051301">
    <property type="term" value="P:cell division"/>
    <property type="evidence" value="ECO:0007669"/>
    <property type="project" value="UniProtKB-KW"/>
</dbReference>
<dbReference type="Pfam" id="PF04079">
    <property type="entry name" value="SMC_ScpB"/>
    <property type="match status" value="1"/>
</dbReference>
<dbReference type="EMBL" id="DVML01000016">
    <property type="protein sequence ID" value="HIU22470.1"/>
    <property type="molecule type" value="Genomic_DNA"/>
</dbReference>
<organism evidence="7 8">
    <name type="scientific">Candidatus Fimihabitans intestinipullorum</name>
    <dbReference type="NCBI Taxonomy" id="2840820"/>
    <lineage>
        <taxon>Bacteria</taxon>
        <taxon>Bacillati</taxon>
        <taxon>Mycoplasmatota</taxon>
        <taxon>Mycoplasmatota incertae sedis</taxon>
        <taxon>Candidatus Fimihabitans</taxon>
    </lineage>
</organism>
<keyword evidence="4 5" id="KW-0131">Cell cycle</keyword>
<keyword evidence="3 5" id="KW-0159">Chromosome partition</keyword>
<keyword evidence="2 5" id="KW-0132">Cell division</keyword>
<dbReference type="GO" id="GO:0006260">
    <property type="term" value="P:DNA replication"/>
    <property type="evidence" value="ECO:0007669"/>
    <property type="project" value="UniProtKB-UniRule"/>
</dbReference>
<comment type="caution">
    <text evidence="7">The sequence shown here is derived from an EMBL/GenBank/DDBJ whole genome shotgun (WGS) entry which is preliminary data.</text>
</comment>
<dbReference type="Proteomes" id="UP000824087">
    <property type="component" value="Unassembled WGS sequence"/>
</dbReference>